<dbReference type="GO" id="GO:0008168">
    <property type="term" value="F:methyltransferase activity"/>
    <property type="evidence" value="ECO:0007669"/>
    <property type="project" value="UniProtKB-KW"/>
</dbReference>
<comment type="similarity">
    <text evidence="1">Belongs to the N(4)/N(6)-methyltransferase family.</text>
</comment>
<evidence type="ECO:0000256" key="6">
    <source>
        <dbReference type="ARBA" id="ARBA00047942"/>
    </source>
</evidence>
<gene>
    <name evidence="7" type="ORF">LWC34_36090</name>
</gene>
<dbReference type="InterPro" id="IPR029063">
    <property type="entry name" value="SAM-dependent_MTases_sf"/>
</dbReference>
<dbReference type="PANTHER" id="PTHR30481:SF2">
    <property type="entry name" value="SITE-SPECIFIC DNA-METHYLTRANSFERASE (ADENINE-SPECIFIC)"/>
    <property type="match status" value="1"/>
</dbReference>
<name>A0ABS8ZNJ1_9PSEU</name>
<reference evidence="7 8" key="1">
    <citation type="submission" date="2021-12" db="EMBL/GenBank/DDBJ databases">
        <title>Genome sequence of Kibdelosporangium philippinense ATCC 49844.</title>
        <authorList>
            <person name="Fedorov E.A."/>
            <person name="Omeragic M."/>
            <person name="Shalygina K.F."/>
            <person name="Maclea K.S."/>
        </authorList>
    </citation>
    <scope>NUCLEOTIDE SEQUENCE [LARGE SCALE GENOMIC DNA]</scope>
    <source>
        <strain evidence="7 8">ATCC 49844</strain>
    </source>
</reference>
<dbReference type="SUPFAM" id="SSF53335">
    <property type="entry name" value="S-adenosyl-L-methionine-dependent methyltransferases"/>
    <property type="match status" value="1"/>
</dbReference>
<evidence type="ECO:0000256" key="5">
    <source>
        <dbReference type="ARBA" id="ARBA00022691"/>
    </source>
</evidence>
<keyword evidence="4" id="KW-0808">Transferase</keyword>
<evidence type="ECO:0000256" key="4">
    <source>
        <dbReference type="ARBA" id="ARBA00022679"/>
    </source>
</evidence>
<dbReference type="Pfam" id="PF02086">
    <property type="entry name" value="MethyltransfD12"/>
    <property type="match status" value="1"/>
</dbReference>
<comment type="caution">
    <text evidence="7">The sequence shown here is derived from an EMBL/GenBank/DDBJ whole genome shotgun (WGS) entry which is preliminary data.</text>
</comment>
<evidence type="ECO:0000313" key="7">
    <source>
        <dbReference type="EMBL" id="MCE7008201.1"/>
    </source>
</evidence>
<dbReference type="EMBL" id="JAJVCN010000003">
    <property type="protein sequence ID" value="MCE7008201.1"/>
    <property type="molecule type" value="Genomic_DNA"/>
</dbReference>
<keyword evidence="5" id="KW-0949">S-adenosyl-L-methionine</keyword>
<keyword evidence="8" id="KW-1185">Reference proteome</keyword>
<dbReference type="GO" id="GO:0032259">
    <property type="term" value="P:methylation"/>
    <property type="evidence" value="ECO:0007669"/>
    <property type="project" value="UniProtKB-KW"/>
</dbReference>
<dbReference type="Gene3D" id="3.40.50.150">
    <property type="entry name" value="Vaccinia Virus protein VP39"/>
    <property type="match status" value="1"/>
</dbReference>
<dbReference type="PANTHER" id="PTHR30481">
    <property type="entry name" value="DNA ADENINE METHYLASE"/>
    <property type="match status" value="1"/>
</dbReference>
<protein>
    <recommendedName>
        <fullName evidence="2">site-specific DNA-methyltransferase (adenine-specific)</fullName>
        <ecNumber evidence="2">2.1.1.72</ecNumber>
    </recommendedName>
</protein>
<evidence type="ECO:0000256" key="1">
    <source>
        <dbReference type="ARBA" id="ARBA00006594"/>
    </source>
</evidence>
<dbReference type="EC" id="2.1.1.72" evidence="2"/>
<comment type="catalytic activity">
    <reaction evidence="6">
        <text>a 2'-deoxyadenosine in DNA + S-adenosyl-L-methionine = an N(6)-methyl-2'-deoxyadenosine in DNA + S-adenosyl-L-homocysteine + H(+)</text>
        <dbReference type="Rhea" id="RHEA:15197"/>
        <dbReference type="Rhea" id="RHEA-COMP:12418"/>
        <dbReference type="Rhea" id="RHEA-COMP:12419"/>
        <dbReference type="ChEBI" id="CHEBI:15378"/>
        <dbReference type="ChEBI" id="CHEBI:57856"/>
        <dbReference type="ChEBI" id="CHEBI:59789"/>
        <dbReference type="ChEBI" id="CHEBI:90615"/>
        <dbReference type="ChEBI" id="CHEBI:90616"/>
        <dbReference type="EC" id="2.1.1.72"/>
    </reaction>
</comment>
<evidence type="ECO:0000313" key="8">
    <source>
        <dbReference type="Proteomes" id="UP001521150"/>
    </source>
</evidence>
<evidence type="ECO:0000256" key="3">
    <source>
        <dbReference type="ARBA" id="ARBA00022603"/>
    </source>
</evidence>
<evidence type="ECO:0000256" key="2">
    <source>
        <dbReference type="ARBA" id="ARBA00011900"/>
    </source>
</evidence>
<keyword evidence="3 7" id="KW-0489">Methyltransferase</keyword>
<dbReference type="Proteomes" id="UP001521150">
    <property type="component" value="Unassembled WGS sequence"/>
</dbReference>
<dbReference type="RefSeq" id="WP_233729728.1">
    <property type="nucleotide sequence ID" value="NZ_JAJVCN010000003.1"/>
</dbReference>
<dbReference type="InterPro" id="IPR023095">
    <property type="entry name" value="Ade_MeTrfase_dom_2"/>
</dbReference>
<dbReference type="Gene3D" id="1.10.1020.10">
    <property type="entry name" value="Adenine-specific Methyltransferase, Domain 2"/>
    <property type="match status" value="1"/>
</dbReference>
<sequence>MTARVPIASATRTTGEARLAEIPTAPRHIKTRPRTIQAPAGRLDHPLAKGRYQTPLRYPGAKTGLANLIGRLVESAKTSSQVRKVDLLVEPFAGGASTSLRLVGAGVVDRILLADADPLVAAFWQVAADQTDPLIDRMADEHKKYVARSGHTALQRWDYWRQWTPPPGMTVTTARFEAAVKCLFLNRTTFSGILHGQAGPIGGRRQESQYDIGCRFNVDALSERLSYVGHLYQTGRLVDVWCKDWKDTLATVPEWYPQLIPNHVLAYLDPPYLEKSKKLYQRSFNTRTGYATSPVSDLDWLDGITHHRLAEYLRRKMQFRWVLSYDAHPALLAEAGLYAATRMTPSSEDKLTLGVKEWTITKRLVSLRYTASARNGRGPAEELLITTLPASTVPTDSAFKPIIYGSLD</sequence>
<dbReference type="InterPro" id="IPR012327">
    <property type="entry name" value="MeTrfase_D12"/>
</dbReference>
<proteinExistence type="inferred from homology"/>
<accession>A0ABS8ZNJ1</accession>
<organism evidence="7 8">
    <name type="scientific">Kibdelosporangium philippinense</name>
    <dbReference type="NCBI Taxonomy" id="211113"/>
    <lineage>
        <taxon>Bacteria</taxon>
        <taxon>Bacillati</taxon>
        <taxon>Actinomycetota</taxon>
        <taxon>Actinomycetes</taxon>
        <taxon>Pseudonocardiales</taxon>
        <taxon>Pseudonocardiaceae</taxon>
        <taxon>Kibdelosporangium</taxon>
    </lineage>
</organism>